<keyword evidence="12" id="KW-1208">Phospholipid metabolism</keyword>
<dbReference type="GO" id="GO:0016301">
    <property type="term" value="F:kinase activity"/>
    <property type="evidence" value="ECO:0007669"/>
    <property type="project" value="UniProtKB-KW"/>
</dbReference>
<dbReference type="PANTHER" id="PTHR12358:SF106">
    <property type="entry name" value="LIPID KINASE YEGS"/>
    <property type="match status" value="1"/>
</dbReference>
<evidence type="ECO:0000256" key="2">
    <source>
        <dbReference type="ARBA" id="ARBA00005983"/>
    </source>
</evidence>
<keyword evidence="6" id="KW-0547">Nucleotide-binding</keyword>
<evidence type="ECO:0000256" key="7">
    <source>
        <dbReference type="ARBA" id="ARBA00022777"/>
    </source>
</evidence>
<organism evidence="14 15">
    <name type="scientific">Alteribacter keqinensis</name>
    <dbReference type="NCBI Taxonomy" id="2483800"/>
    <lineage>
        <taxon>Bacteria</taxon>
        <taxon>Bacillati</taxon>
        <taxon>Bacillota</taxon>
        <taxon>Bacilli</taxon>
        <taxon>Bacillales</taxon>
        <taxon>Bacillaceae</taxon>
        <taxon>Alteribacter</taxon>
    </lineage>
</organism>
<dbReference type="GO" id="GO:0046872">
    <property type="term" value="F:metal ion binding"/>
    <property type="evidence" value="ECO:0007669"/>
    <property type="project" value="UniProtKB-KW"/>
</dbReference>
<reference evidence="14 15" key="1">
    <citation type="submission" date="2018-10" db="EMBL/GenBank/DDBJ databases">
        <title>Bacillus Keqinensis sp. nov., a moderately halophilic bacterium isolated from a saline-alkaline lake.</title>
        <authorList>
            <person name="Wang H."/>
        </authorList>
    </citation>
    <scope>NUCLEOTIDE SEQUENCE [LARGE SCALE GENOMIC DNA]</scope>
    <source>
        <strain evidence="14 15">KQ-3</strain>
    </source>
</reference>
<dbReference type="SMART" id="SM00046">
    <property type="entry name" value="DAGKc"/>
    <property type="match status" value="1"/>
</dbReference>
<keyword evidence="15" id="KW-1185">Reference proteome</keyword>
<evidence type="ECO:0000256" key="5">
    <source>
        <dbReference type="ARBA" id="ARBA00022723"/>
    </source>
</evidence>
<gene>
    <name evidence="14" type="ORF">EBO34_11255</name>
</gene>
<dbReference type="InterPro" id="IPR001206">
    <property type="entry name" value="Diacylglycerol_kinase_cat_dom"/>
</dbReference>
<keyword evidence="8" id="KW-0067">ATP-binding</keyword>
<keyword evidence="5" id="KW-0479">Metal-binding</keyword>
<evidence type="ECO:0000256" key="1">
    <source>
        <dbReference type="ARBA" id="ARBA00001946"/>
    </source>
</evidence>
<dbReference type="Gene3D" id="2.60.200.40">
    <property type="match status" value="1"/>
</dbReference>
<evidence type="ECO:0000256" key="4">
    <source>
        <dbReference type="ARBA" id="ARBA00022679"/>
    </source>
</evidence>
<dbReference type="GO" id="GO:0008654">
    <property type="term" value="P:phospholipid biosynthetic process"/>
    <property type="evidence" value="ECO:0007669"/>
    <property type="project" value="UniProtKB-KW"/>
</dbReference>
<evidence type="ECO:0000256" key="3">
    <source>
        <dbReference type="ARBA" id="ARBA00022516"/>
    </source>
</evidence>
<evidence type="ECO:0000256" key="6">
    <source>
        <dbReference type="ARBA" id="ARBA00022741"/>
    </source>
</evidence>
<dbReference type="RefSeq" id="WP_122898291.1">
    <property type="nucleotide sequence ID" value="NZ_RHIB01000001.1"/>
</dbReference>
<keyword evidence="10" id="KW-0443">Lipid metabolism</keyword>
<keyword evidence="7 14" id="KW-0418">Kinase</keyword>
<evidence type="ECO:0000256" key="11">
    <source>
        <dbReference type="ARBA" id="ARBA00023209"/>
    </source>
</evidence>
<evidence type="ECO:0000256" key="12">
    <source>
        <dbReference type="ARBA" id="ARBA00023264"/>
    </source>
</evidence>
<evidence type="ECO:0000256" key="9">
    <source>
        <dbReference type="ARBA" id="ARBA00022842"/>
    </source>
</evidence>
<dbReference type="PROSITE" id="PS50146">
    <property type="entry name" value="DAGK"/>
    <property type="match status" value="1"/>
</dbReference>
<dbReference type="InterPro" id="IPR050187">
    <property type="entry name" value="Lipid_Phosphate_FormReg"/>
</dbReference>
<comment type="cofactor">
    <cofactor evidence="1">
        <name>Mg(2+)</name>
        <dbReference type="ChEBI" id="CHEBI:18420"/>
    </cofactor>
</comment>
<dbReference type="OrthoDB" id="9786026at2"/>
<dbReference type="InterPro" id="IPR005218">
    <property type="entry name" value="Diacylglycerol/lipid_kinase"/>
</dbReference>
<keyword evidence="11" id="KW-0594">Phospholipid biosynthesis</keyword>
<comment type="caution">
    <text evidence="14">The sequence shown here is derived from an EMBL/GenBank/DDBJ whole genome shotgun (WGS) entry which is preliminary data.</text>
</comment>
<protein>
    <submittedName>
        <fullName evidence="14">Diacylglycerol kinase family lipid kinase</fullName>
    </submittedName>
</protein>
<dbReference type="SUPFAM" id="SSF111331">
    <property type="entry name" value="NAD kinase/diacylglycerol kinase-like"/>
    <property type="match status" value="1"/>
</dbReference>
<evidence type="ECO:0000313" key="14">
    <source>
        <dbReference type="EMBL" id="RNA70467.1"/>
    </source>
</evidence>
<dbReference type="EMBL" id="RHIB01000001">
    <property type="protein sequence ID" value="RNA70467.1"/>
    <property type="molecule type" value="Genomic_DNA"/>
</dbReference>
<proteinExistence type="inferred from homology"/>
<dbReference type="GO" id="GO:0005524">
    <property type="term" value="F:ATP binding"/>
    <property type="evidence" value="ECO:0007669"/>
    <property type="project" value="UniProtKB-KW"/>
</dbReference>
<sequence>MLYFLINPNAGNGKGKRVWHGIKHAVDKRDEAYIDLWTRFQGHSEELLREIEFQKGDRVIVIGGDGTVHEVLNALAEKTVPVGIIPAGSGNDFARGLKIPSETGEALHKSLEGNVVSIDAGFLGDRLFITAAGAGFDGEVAKITNRSWYKKWFNKINAGHLSYLVSVIRVLIGYKPTSVTLKVDGQSFTYNRVWLIATANMPFYGGGIMICPDATETDGKLDVCVIHGVNKLKAITVLPKALKGSHVGSKGVTVHKGEKIGVTSNRPMTIQCDGEMTGSTPAQIRLQRKAVMVIK</sequence>
<accession>A0A3M7TY06</accession>
<dbReference type="Gene3D" id="3.40.50.10330">
    <property type="entry name" value="Probable inorganic polyphosphate/atp-NAD kinase, domain 1"/>
    <property type="match status" value="1"/>
</dbReference>
<dbReference type="NCBIfam" id="TIGR00147">
    <property type="entry name" value="YegS/Rv2252/BmrU family lipid kinase"/>
    <property type="match status" value="1"/>
</dbReference>
<evidence type="ECO:0000259" key="13">
    <source>
        <dbReference type="PROSITE" id="PS50146"/>
    </source>
</evidence>
<evidence type="ECO:0000256" key="8">
    <source>
        <dbReference type="ARBA" id="ARBA00022840"/>
    </source>
</evidence>
<name>A0A3M7TY06_9BACI</name>
<dbReference type="GO" id="GO:0005886">
    <property type="term" value="C:plasma membrane"/>
    <property type="evidence" value="ECO:0007669"/>
    <property type="project" value="TreeGrafter"/>
</dbReference>
<keyword evidence="4" id="KW-0808">Transferase</keyword>
<dbReference type="InterPro" id="IPR017438">
    <property type="entry name" value="ATP-NAD_kinase_N"/>
</dbReference>
<dbReference type="Pfam" id="PF19279">
    <property type="entry name" value="YegS_C"/>
    <property type="match status" value="1"/>
</dbReference>
<feature type="domain" description="DAGKc" evidence="13">
    <location>
        <begin position="1"/>
        <end position="127"/>
    </location>
</feature>
<dbReference type="Proteomes" id="UP000278746">
    <property type="component" value="Unassembled WGS sequence"/>
</dbReference>
<comment type="similarity">
    <text evidence="2">Belongs to the diacylglycerol/lipid kinase family.</text>
</comment>
<evidence type="ECO:0000313" key="15">
    <source>
        <dbReference type="Proteomes" id="UP000278746"/>
    </source>
</evidence>
<evidence type="ECO:0000256" key="10">
    <source>
        <dbReference type="ARBA" id="ARBA00023098"/>
    </source>
</evidence>
<dbReference type="InterPro" id="IPR016064">
    <property type="entry name" value="NAD/diacylglycerol_kinase_sf"/>
</dbReference>
<keyword evidence="9" id="KW-0460">Magnesium</keyword>
<dbReference type="Pfam" id="PF00781">
    <property type="entry name" value="DAGK_cat"/>
    <property type="match status" value="1"/>
</dbReference>
<dbReference type="InterPro" id="IPR045540">
    <property type="entry name" value="YegS/DAGK_C"/>
</dbReference>
<dbReference type="AlphaFoldDB" id="A0A3M7TY06"/>
<dbReference type="PANTHER" id="PTHR12358">
    <property type="entry name" value="SPHINGOSINE KINASE"/>
    <property type="match status" value="1"/>
</dbReference>
<keyword evidence="3" id="KW-0444">Lipid biosynthesis</keyword>